<evidence type="ECO:0000313" key="5">
    <source>
        <dbReference type="WBParaSite" id="Csp11.Scaffold481.g1858.t1"/>
    </source>
</evidence>
<dbReference type="eggNOG" id="KOG1982">
    <property type="taxonomic scope" value="Eukaryota"/>
</dbReference>
<evidence type="ECO:0000259" key="3">
    <source>
        <dbReference type="Pfam" id="PF08652"/>
    </source>
</evidence>
<dbReference type="GO" id="GO:0005634">
    <property type="term" value="C:nucleus"/>
    <property type="evidence" value="ECO:0007669"/>
    <property type="project" value="UniProtKB-SubCell"/>
</dbReference>
<keyword evidence="2" id="KW-0479">Metal-binding</keyword>
<evidence type="ECO:0000256" key="1">
    <source>
        <dbReference type="ARBA" id="ARBA00006562"/>
    </source>
</evidence>
<dbReference type="STRING" id="1561998.A0A1I7T2R0"/>
<keyword evidence="2" id="KW-0547">Nucleotide-binding</keyword>
<keyword evidence="2" id="KW-0378">Hydrolase</keyword>
<dbReference type="AlphaFoldDB" id="A0A1I7T2R0"/>
<dbReference type="InterPro" id="IPR039039">
    <property type="entry name" value="RAI1-like_fam"/>
</dbReference>
<name>A0A1I7T2R0_9PELO</name>
<keyword evidence="2" id="KW-0694">RNA-binding</keyword>
<comment type="function">
    <text evidence="2">Decapping enzyme for NAD-capped RNAs: specifically hydrolyzes the nicotinamide adenine dinucleotide (NAD) cap from a subset of RNAs by removing the entire NAD moiety from the 5'-end of an NAD-capped RNA.</text>
</comment>
<dbReference type="PANTHER" id="PTHR12395:SF26">
    <property type="entry name" value="DECAPPING NUCLEASE"/>
    <property type="match status" value="1"/>
</dbReference>
<dbReference type="GO" id="GO:0000956">
    <property type="term" value="P:nuclear-transcribed mRNA catabolic process"/>
    <property type="evidence" value="ECO:0007669"/>
    <property type="project" value="TreeGrafter"/>
</dbReference>
<sequence length="303" mass="34890">MPVKADVETIGTYSVLDKKKLILNALPPRLNENLYGKLNEEIDLTRGNEGFKAIEDSEDSLLDYIQKTSKQGSRLKEIGDFIANARILNAFARSAELEIRAIRHNEVVFLVDKIAENADSSIQCLEKFKQYMTSNEKGEPRGDKLENKATTKVVNRLTLCSENSTLKVVYSAKIDAVDREGKLIELKTTALGHSKWVEKQCLRHYLQSFLANSPYTVYGRRTNFQEQIIHKIEKIPTKSIPTQRVTWKEEECFEKLFNILQEIESRLEFEDEAIVVKVTKDGIDFEEDDNCELVNPLFLRYFE</sequence>
<dbReference type="GO" id="GO:0034353">
    <property type="term" value="F:mRNA 5'-diphosphatase activity"/>
    <property type="evidence" value="ECO:0007669"/>
    <property type="project" value="TreeGrafter"/>
</dbReference>
<dbReference type="InterPro" id="IPR013961">
    <property type="entry name" value="RAI1"/>
</dbReference>
<dbReference type="GO" id="GO:0004518">
    <property type="term" value="F:nuclease activity"/>
    <property type="evidence" value="ECO:0007669"/>
    <property type="project" value="UniProtKB-KW"/>
</dbReference>
<keyword evidence="2" id="KW-0540">Nuclease</keyword>
<accession>A0A1I7T2R0</accession>
<dbReference type="GO" id="GO:0003723">
    <property type="term" value="F:RNA binding"/>
    <property type="evidence" value="ECO:0007669"/>
    <property type="project" value="UniProtKB-KW"/>
</dbReference>
<dbReference type="GO" id="GO:0046872">
    <property type="term" value="F:metal ion binding"/>
    <property type="evidence" value="ECO:0007669"/>
    <property type="project" value="UniProtKB-KW"/>
</dbReference>
<organism evidence="4 5">
    <name type="scientific">Caenorhabditis tropicalis</name>
    <dbReference type="NCBI Taxonomy" id="1561998"/>
    <lineage>
        <taxon>Eukaryota</taxon>
        <taxon>Metazoa</taxon>
        <taxon>Ecdysozoa</taxon>
        <taxon>Nematoda</taxon>
        <taxon>Chromadorea</taxon>
        <taxon>Rhabditida</taxon>
        <taxon>Rhabditina</taxon>
        <taxon>Rhabditomorpha</taxon>
        <taxon>Rhabditoidea</taxon>
        <taxon>Rhabditidae</taxon>
        <taxon>Peloderinae</taxon>
        <taxon>Caenorhabditis</taxon>
    </lineage>
</organism>
<comment type="cofactor">
    <cofactor evidence="2">
        <name>a divalent metal cation</name>
        <dbReference type="ChEBI" id="CHEBI:60240"/>
    </cofactor>
</comment>
<evidence type="ECO:0000313" key="4">
    <source>
        <dbReference type="Proteomes" id="UP000095282"/>
    </source>
</evidence>
<keyword evidence="4" id="KW-1185">Reference proteome</keyword>
<protein>
    <recommendedName>
        <fullName evidence="2">Decapping nuclease</fullName>
        <ecNumber evidence="2">3.6.1.-</ecNumber>
    </recommendedName>
</protein>
<dbReference type="GO" id="GO:0110155">
    <property type="term" value="P:NAD-cap decapping"/>
    <property type="evidence" value="ECO:0007669"/>
    <property type="project" value="TreeGrafter"/>
</dbReference>
<comment type="similarity">
    <text evidence="1 2">Belongs to the DXO/Dom3Z family.</text>
</comment>
<keyword evidence="2" id="KW-0539">Nucleus</keyword>
<feature type="domain" description="RAI1-like" evidence="3">
    <location>
        <begin position="9"/>
        <end position="281"/>
    </location>
</feature>
<dbReference type="Pfam" id="PF08652">
    <property type="entry name" value="RAI1"/>
    <property type="match status" value="1"/>
</dbReference>
<evidence type="ECO:0000256" key="2">
    <source>
        <dbReference type="RuleBase" id="RU367113"/>
    </source>
</evidence>
<comment type="subcellular location">
    <subcellularLocation>
        <location evidence="2">Nucleus</location>
    </subcellularLocation>
</comment>
<dbReference type="EC" id="3.6.1.-" evidence="2"/>
<dbReference type="WBParaSite" id="Csp11.Scaffold481.g1858.t1">
    <property type="protein sequence ID" value="Csp11.Scaffold481.g1858.t1"/>
    <property type="gene ID" value="Csp11.Scaffold481.g1858"/>
</dbReference>
<dbReference type="GO" id="GO:0005829">
    <property type="term" value="C:cytosol"/>
    <property type="evidence" value="ECO:0007669"/>
    <property type="project" value="TreeGrafter"/>
</dbReference>
<dbReference type="GO" id="GO:0000166">
    <property type="term" value="F:nucleotide binding"/>
    <property type="evidence" value="ECO:0007669"/>
    <property type="project" value="UniProtKB-KW"/>
</dbReference>
<proteinExistence type="inferred from homology"/>
<dbReference type="Proteomes" id="UP000095282">
    <property type="component" value="Unplaced"/>
</dbReference>
<dbReference type="PANTHER" id="PTHR12395">
    <property type="entry name" value="DOM-3 RELATED"/>
    <property type="match status" value="1"/>
</dbReference>
<reference evidence="5" key="1">
    <citation type="submission" date="2016-11" db="UniProtKB">
        <authorList>
            <consortium name="WormBaseParasite"/>
        </authorList>
    </citation>
    <scope>IDENTIFICATION</scope>
</reference>